<dbReference type="SUPFAM" id="SSF64518">
    <property type="entry name" value="Phase 1 flagellin"/>
    <property type="match status" value="1"/>
</dbReference>
<evidence type="ECO:0000259" key="8">
    <source>
        <dbReference type="Pfam" id="PF00700"/>
    </source>
</evidence>
<comment type="similarity">
    <text evidence="3">Belongs to the bacterial flagellin family.</text>
</comment>
<dbReference type="GO" id="GO:0005198">
    <property type="term" value="F:structural molecule activity"/>
    <property type="evidence" value="ECO:0007669"/>
    <property type="project" value="InterPro"/>
</dbReference>
<dbReference type="InterPro" id="IPR001492">
    <property type="entry name" value="Flagellin"/>
</dbReference>
<gene>
    <name evidence="9" type="ORF">BST96_02390</name>
</gene>
<dbReference type="GO" id="GO:0071973">
    <property type="term" value="P:bacterial-type flagellum-dependent cell motility"/>
    <property type="evidence" value="ECO:0007669"/>
    <property type="project" value="InterPro"/>
</dbReference>
<keyword evidence="9" id="KW-0969">Cilium</keyword>
<dbReference type="GO" id="GO:0005576">
    <property type="term" value="C:extracellular region"/>
    <property type="evidence" value="ECO:0007669"/>
    <property type="project" value="UniProtKB-SubCell"/>
</dbReference>
<feature type="domain" description="Flagellin N-terminal" evidence="7">
    <location>
        <begin position="15"/>
        <end position="140"/>
    </location>
</feature>
<evidence type="ECO:0000256" key="6">
    <source>
        <dbReference type="SAM" id="Coils"/>
    </source>
</evidence>
<keyword evidence="4" id="KW-0964">Secreted</keyword>
<dbReference type="Pfam" id="PF00669">
    <property type="entry name" value="Flagellin_N"/>
    <property type="match status" value="1"/>
</dbReference>
<dbReference type="NCBIfam" id="TIGR02550">
    <property type="entry name" value="flagell_flgL"/>
    <property type="match status" value="1"/>
</dbReference>
<feature type="coiled-coil region" evidence="6">
    <location>
        <begin position="59"/>
        <end position="86"/>
    </location>
</feature>
<dbReference type="GO" id="GO:0009424">
    <property type="term" value="C:bacterial-type flagellum hook"/>
    <property type="evidence" value="ECO:0007669"/>
    <property type="project" value="InterPro"/>
</dbReference>
<protein>
    <submittedName>
        <fullName evidence="9">Flagellar hook-associated protein 3</fullName>
    </submittedName>
</protein>
<evidence type="ECO:0000259" key="7">
    <source>
        <dbReference type="Pfam" id="PF00669"/>
    </source>
</evidence>
<dbReference type="Pfam" id="PF00700">
    <property type="entry name" value="Flagellin_C"/>
    <property type="match status" value="1"/>
</dbReference>
<organism evidence="9 10">
    <name type="scientific">Oceanicoccus sagamiensis</name>
    <dbReference type="NCBI Taxonomy" id="716816"/>
    <lineage>
        <taxon>Bacteria</taxon>
        <taxon>Pseudomonadati</taxon>
        <taxon>Pseudomonadota</taxon>
        <taxon>Gammaproteobacteria</taxon>
        <taxon>Cellvibrionales</taxon>
        <taxon>Spongiibacteraceae</taxon>
        <taxon>Oceanicoccus</taxon>
    </lineage>
</organism>
<evidence type="ECO:0000256" key="3">
    <source>
        <dbReference type="ARBA" id="ARBA00005709"/>
    </source>
</evidence>
<keyword evidence="9" id="KW-0282">Flagellum</keyword>
<dbReference type="KEGG" id="osg:BST96_02390"/>
<dbReference type="Proteomes" id="UP000193450">
    <property type="component" value="Chromosome"/>
</dbReference>
<dbReference type="PANTHER" id="PTHR42792:SF1">
    <property type="entry name" value="FLAGELLAR HOOK-ASSOCIATED PROTEIN 3"/>
    <property type="match status" value="1"/>
</dbReference>
<accession>A0A1X9NNC5</accession>
<dbReference type="InterPro" id="IPR001029">
    <property type="entry name" value="Flagellin_N"/>
</dbReference>
<comment type="subcellular location">
    <subcellularLocation>
        <location evidence="1">Bacterial flagellum</location>
    </subcellularLocation>
    <subcellularLocation>
        <location evidence="2">Secreted</location>
    </subcellularLocation>
</comment>
<keyword evidence="9" id="KW-0966">Cell projection</keyword>
<feature type="domain" description="Flagellin C-terminal" evidence="8">
    <location>
        <begin position="358"/>
        <end position="440"/>
    </location>
</feature>
<dbReference type="AlphaFoldDB" id="A0A1X9NNC5"/>
<dbReference type="InterPro" id="IPR013384">
    <property type="entry name" value="Flagell_FlgL"/>
</dbReference>
<evidence type="ECO:0000313" key="10">
    <source>
        <dbReference type="Proteomes" id="UP000193450"/>
    </source>
</evidence>
<evidence type="ECO:0000256" key="2">
    <source>
        <dbReference type="ARBA" id="ARBA00004613"/>
    </source>
</evidence>
<sequence>MRFSFLQGFNESVQGILRVQQQTYQTQQQVSSGRRIVSPADDPVASARIIQVNQELSQVGQYIDNANSVENRLNLAENQIQQVSSLLFRVRELTVQAGGLALTQSDRQGLAAELDTRLDELFDLANTRDVNGEYIFAGYQGAVQPFEKTQAGEFIYNGDDGQRLVQIASSTQIAISDSGKAIFMDIASANKLIDVSAEGSNAGTAVITNSAIDKTIDAADGLNNYERNAYPDDYIVRYETIAGGFPADGYNIYNRTDLLDNGTLDTPLNAAVIPDTGSPITIDANAIDLTPASPDITNLGWSITLTGTPADSDHFYVNSSEKQGLLTTVAQLSEGLKNLTDSEADELILDDLLADTLDNLNAAEANMSKIKAQIGARQNTLDSVRSLHEGVQIVNQEVLSELRDLDYAEALSRLSLETFTLEAAQQSFAKISNLSLFNFLR</sequence>
<evidence type="ECO:0000256" key="4">
    <source>
        <dbReference type="ARBA" id="ARBA00022525"/>
    </source>
</evidence>
<dbReference type="EMBL" id="CP019343">
    <property type="protein sequence ID" value="ARN76267.1"/>
    <property type="molecule type" value="Genomic_DNA"/>
</dbReference>
<name>A0A1X9NNC5_9GAMM</name>
<dbReference type="Gene3D" id="1.20.1330.10">
    <property type="entry name" value="f41 fragment of flagellin, N-terminal domain"/>
    <property type="match status" value="2"/>
</dbReference>
<proteinExistence type="inferred from homology"/>
<keyword evidence="6" id="KW-0175">Coiled coil</keyword>
<reference evidence="9 10" key="1">
    <citation type="submission" date="2016-11" db="EMBL/GenBank/DDBJ databases">
        <title>Trade-off between light-utilization and light-protection in marine flavobacteria.</title>
        <authorList>
            <person name="Kumagai Y."/>
        </authorList>
    </citation>
    <scope>NUCLEOTIDE SEQUENCE [LARGE SCALE GENOMIC DNA]</scope>
    <source>
        <strain evidence="9 10">NBRC 107125</strain>
    </source>
</reference>
<keyword evidence="5" id="KW-0975">Bacterial flagellum</keyword>
<dbReference type="InterPro" id="IPR046358">
    <property type="entry name" value="Flagellin_C"/>
</dbReference>
<dbReference type="PANTHER" id="PTHR42792">
    <property type="entry name" value="FLAGELLIN"/>
    <property type="match status" value="1"/>
</dbReference>
<evidence type="ECO:0000256" key="1">
    <source>
        <dbReference type="ARBA" id="ARBA00004365"/>
    </source>
</evidence>
<keyword evidence="10" id="KW-1185">Reference proteome</keyword>
<evidence type="ECO:0000256" key="5">
    <source>
        <dbReference type="ARBA" id="ARBA00023143"/>
    </source>
</evidence>
<dbReference type="STRING" id="716816.BST96_02390"/>
<evidence type="ECO:0000313" key="9">
    <source>
        <dbReference type="EMBL" id="ARN76267.1"/>
    </source>
</evidence>